<comment type="caution">
    <text evidence="2">The sequence shown here is derived from an EMBL/GenBank/DDBJ whole genome shotgun (WGS) entry which is preliminary data.</text>
</comment>
<dbReference type="InterPro" id="IPR019613">
    <property type="entry name" value="DUF4198"/>
</dbReference>
<evidence type="ECO:0000313" key="2">
    <source>
        <dbReference type="EMBL" id="KGD60988.1"/>
    </source>
</evidence>
<accession>A0ABR4WC99</accession>
<keyword evidence="3" id="KW-1185">Reference proteome</keyword>
<dbReference type="Pfam" id="PF10670">
    <property type="entry name" value="DUF4198"/>
    <property type="match status" value="1"/>
</dbReference>
<gene>
    <name evidence="2" type="ORF">T9A_01848</name>
</gene>
<sequence>MNITLKRIGMLSLLAMALPAQAHKLWLLPSHTSVSEPQWVTVDASISNEIFGVERAYPLDYLEVSDPDGQAATVENRLEGHRRSVFDVKLNKPGSYRIAVAKPGYFLMYQVDGERKRARGMDADKLLAQLPDNASDVTLSEVHNRLETVVTLGAPTAIAPTGKGMELEMLTHPNDLYAGETAQWRLLVDGEPASGVEMELVPGGTRYRDSQDNWTVTSDDNGMLSITWPQAGRYYLEAASSDDKVSNKKADQRRLQYLGTVEVLPM</sequence>
<dbReference type="Proteomes" id="UP000029443">
    <property type="component" value="Unassembled WGS sequence"/>
</dbReference>
<protein>
    <submittedName>
        <fullName evidence="2">Uncharacterized protein</fullName>
    </submittedName>
</protein>
<evidence type="ECO:0000313" key="3">
    <source>
        <dbReference type="Proteomes" id="UP000029443"/>
    </source>
</evidence>
<organism evidence="2 3">
    <name type="scientific">Alcanivorax jadensis T9</name>
    <dbReference type="NCBI Taxonomy" id="1177181"/>
    <lineage>
        <taxon>Bacteria</taxon>
        <taxon>Pseudomonadati</taxon>
        <taxon>Pseudomonadota</taxon>
        <taxon>Gammaproteobacteria</taxon>
        <taxon>Oceanospirillales</taxon>
        <taxon>Alcanivoracaceae</taxon>
        <taxon>Alcanivorax</taxon>
    </lineage>
</organism>
<keyword evidence="1" id="KW-0732">Signal</keyword>
<name>A0ABR4WC99_9GAMM</name>
<dbReference type="EMBL" id="ARXU01000006">
    <property type="protein sequence ID" value="KGD60988.1"/>
    <property type="molecule type" value="Genomic_DNA"/>
</dbReference>
<feature type="signal peptide" evidence="1">
    <location>
        <begin position="1"/>
        <end position="22"/>
    </location>
</feature>
<reference evidence="2 3" key="1">
    <citation type="submission" date="2012-09" db="EMBL/GenBank/DDBJ databases">
        <title>Genome Sequence of alkane-degrading Bacterium Alcanivorax jadensis T9.</title>
        <authorList>
            <person name="Lai Q."/>
            <person name="Shao Z."/>
        </authorList>
    </citation>
    <scope>NUCLEOTIDE SEQUENCE [LARGE SCALE GENOMIC DNA]</scope>
    <source>
        <strain evidence="2 3">T9</strain>
    </source>
</reference>
<feature type="chain" id="PRO_5047090703" evidence="1">
    <location>
        <begin position="23"/>
        <end position="266"/>
    </location>
</feature>
<dbReference type="RefSeq" id="WP_035247534.1">
    <property type="nucleotide sequence ID" value="NZ_ARXU01000006.1"/>
</dbReference>
<proteinExistence type="predicted"/>
<evidence type="ECO:0000256" key="1">
    <source>
        <dbReference type="SAM" id="SignalP"/>
    </source>
</evidence>